<reference evidence="3" key="1">
    <citation type="submission" date="2021-01" db="EMBL/GenBank/DDBJ databases">
        <authorList>
            <person name="Corre E."/>
            <person name="Pelletier E."/>
            <person name="Niang G."/>
            <person name="Scheremetjew M."/>
            <person name="Finn R."/>
            <person name="Kale V."/>
            <person name="Holt S."/>
            <person name="Cochrane G."/>
            <person name="Meng A."/>
            <person name="Brown T."/>
            <person name="Cohen L."/>
        </authorList>
    </citation>
    <scope>NUCLEOTIDE SEQUENCE</scope>
    <source>
        <strain evidence="3">CCMP2877</strain>
    </source>
</reference>
<dbReference type="Pfam" id="PF00300">
    <property type="entry name" value="His_Phos_1"/>
    <property type="match status" value="2"/>
</dbReference>
<dbReference type="SUPFAM" id="SSF53254">
    <property type="entry name" value="Phosphoglycerate mutase-like"/>
    <property type="match status" value="1"/>
</dbReference>
<protein>
    <submittedName>
        <fullName evidence="3">Uncharacterized protein</fullName>
    </submittedName>
</protein>
<sequence length="430" mass="47313">MAVLSGVSAPDTLSFARLGTLHPRSPRPRPSPKPVPSLDPHSLPPLPSWRLRSISDAGGEHELDLHHIDGGGYSNGSGIVRPARIILVRHGESAGNVDPQAYVNTPDWKIPLTKKGWKDARLAGQQIKEIVGDSPIYIYTSPYLRTKQTLAGKGSPQPRSLPLSLAPLPLSSTRPPAPPGMVGAWDTNEIVGVREEPRLTEQQFGNFQNVTNVKESREQRTRFGRFYFRFPEGESGLDVYNRVTSFIATLFRDFSNKDIAREDLDVIIVTHGLTLRLFLMRFFHYTIHDFENSYNPNNGAFVVMQRQEGPEGQSWYELMPEGREALNLPPQNGVGSLWKILQEMNDAASPRKPRKGEGGADGADPLDPLDPFGTSACGDPEDDSEEFLTKEEALSTGREACVPDQDLLYPPWADDGRGEDGAGPKEGAGS</sequence>
<dbReference type="EMBL" id="HBGJ01046441">
    <property type="protein sequence ID" value="CAD9270780.1"/>
    <property type="molecule type" value="Transcribed_RNA"/>
</dbReference>
<feature type="region of interest" description="Disordered" evidence="2">
    <location>
        <begin position="346"/>
        <end position="430"/>
    </location>
</feature>
<dbReference type="AlphaFoldDB" id="A0A7S1XZK9"/>
<feature type="compositionally biased region" description="Basic and acidic residues" evidence="2">
    <location>
        <begin position="414"/>
        <end position="423"/>
    </location>
</feature>
<feature type="binding site" evidence="1">
    <location>
        <begin position="89"/>
        <end position="96"/>
    </location>
    <ligand>
        <name>substrate</name>
    </ligand>
</feature>
<dbReference type="GO" id="GO:0003824">
    <property type="term" value="F:catalytic activity"/>
    <property type="evidence" value="ECO:0007669"/>
    <property type="project" value="InterPro"/>
</dbReference>
<dbReference type="InterPro" id="IPR013078">
    <property type="entry name" value="His_Pase_superF_clade-1"/>
</dbReference>
<dbReference type="CDD" id="cd07067">
    <property type="entry name" value="HP_PGM_like"/>
    <property type="match status" value="1"/>
</dbReference>
<dbReference type="PANTHER" id="PTHR46192">
    <property type="entry name" value="BROAD-RANGE ACID PHOSPHATASE DET1"/>
    <property type="match status" value="1"/>
</dbReference>
<gene>
    <name evidence="3" type="ORF">PPAR1163_LOCUS29219</name>
</gene>
<feature type="region of interest" description="Disordered" evidence="2">
    <location>
        <begin position="15"/>
        <end position="44"/>
    </location>
</feature>
<feature type="region of interest" description="Disordered" evidence="2">
    <location>
        <begin position="149"/>
        <end position="183"/>
    </location>
</feature>
<name>A0A7S1XZK9_9STRA</name>
<evidence type="ECO:0000256" key="1">
    <source>
        <dbReference type="PIRSR" id="PIRSR613078-2"/>
    </source>
</evidence>
<dbReference type="PROSITE" id="PS00175">
    <property type="entry name" value="PG_MUTASE"/>
    <property type="match status" value="1"/>
</dbReference>
<evidence type="ECO:0000256" key="2">
    <source>
        <dbReference type="SAM" id="MobiDB-lite"/>
    </source>
</evidence>
<dbReference type="SMART" id="SM00855">
    <property type="entry name" value="PGAM"/>
    <property type="match status" value="1"/>
</dbReference>
<dbReference type="Gene3D" id="3.40.50.1240">
    <property type="entry name" value="Phosphoglycerate mutase-like"/>
    <property type="match status" value="1"/>
</dbReference>
<organism evidence="3">
    <name type="scientific">Phaeomonas parva</name>
    <dbReference type="NCBI Taxonomy" id="124430"/>
    <lineage>
        <taxon>Eukaryota</taxon>
        <taxon>Sar</taxon>
        <taxon>Stramenopiles</taxon>
        <taxon>Ochrophyta</taxon>
        <taxon>Pinguiophyceae</taxon>
        <taxon>Pinguiochrysidales</taxon>
        <taxon>Pinguiochrysidaceae</taxon>
        <taxon>Phaeomonas</taxon>
    </lineage>
</organism>
<dbReference type="InterPro" id="IPR029033">
    <property type="entry name" value="His_PPase_superfam"/>
</dbReference>
<feature type="compositionally biased region" description="Low complexity" evidence="2">
    <location>
        <begin position="362"/>
        <end position="371"/>
    </location>
</feature>
<feature type="binding site" evidence="1">
    <location>
        <position position="145"/>
    </location>
    <ligand>
        <name>substrate</name>
    </ligand>
</feature>
<proteinExistence type="predicted"/>
<feature type="compositionally biased region" description="Pro residues" evidence="2">
    <location>
        <begin position="28"/>
        <end position="44"/>
    </location>
</feature>
<feature type="compositionally biased region" description="Low complexity" evidence="2">
    <location>
        <begin position="155"/>
        <end position="174"/>
    </location>
</feature>
<accession>A0A7S1XZK9</accession>
<evidence type="ECO:0000313" key="3">
    <source>
        <dbReference type="EMBL" id="CAD9270780.1"/>
    </source>
</evidence>
<dbReference type="InterPro" id="IPR052765">
    <property type="entry name" value="PGM-Related"/>
</dbReference>
<dbReference type="InterPro" id="IPR001345">
    <property type="entry name" value="PG/BPGM_mutase_AS"/>
</dbReference>